<keyword evidence="1" id="KW-0812">Transmembrane</keyword>
<proteinExistence type="predicted"/>
<evidence type="ECO:0000313" key="2">
    <source>
        <dbReference type="EMBL" id="AGH96080.1"/>
    </source>
</evidence>
<feature type="transmembrane region" description="Helical" evidence="1">
    <location>
        <begin position="72"/>
        <end position="93"/>
    </location>
</feature>
<keyword evidence="1" id="KW-1133">Transmembrane helix</keyword>
<dbReference type="AlphaFoldDB" id="M4VC75"/>
<name>M4VC75_9BACT</name>
<dbReference type="eggNOG" id="ENOG502ZPJ2">
    <property type="taxonomic scope" value="Bacteria"/>
</dbReference>
<feature type="transmembrane region" description="Helical" evidence="1">
    <location>
        <begin position="43"/>
        <end position="60"/>
    </location>
</feature>
<dbReference type="RefSeq" id="WP_015470570.1">
    <property type="nucleotide sequence ID" value="NC_020813.1"/>
</dbReference>
<feature type="transmembrane region" description="Helical" evidence="1">
    <location>
        <begin position="202"/>
        <end position="219"/>
    </location>
</feature>
<dbReference type="HOGENOM" id="CLU_1227949_0_0_7"/>
<gene>
    <name evidence="2" type="ORF">A11Q_1864</name>
</gene>
<dbReference type="Proteomes" id="UP000012040">
    <property type="component" value="Chromosome"/>
</dbReference>
<evidence type="ECO:0000313" key="3">
    <source>
        <dbReference type="Proteomes" id="UP000012040"/>
    </source>
</evidence>
<feature type="transmembrane region" description="Helical" evidence="1">
    <location>
        <begin position="122"/>
        <end position="141"/>
    </location>
</feature>
<evidence type="ECO:0008006" key="4">
    <source>
        <dbReference type="Google" id="ProtNLM"/>
    </source>
</evidence>
<feature type="transmembrane region" description="Helical" evidence="1">
    <location>
        <begin position="177"/>
        <end position="195"/>
    </location>
</feature>
<dbReference type="KEGG" id="bex:A11Q_1864"/>
<keyword evidence="1" id="KW-0472">Membrane</keyword>
<protein>
    <recommendedName>
        <fullName evidence="4">CPBP family intramembrane metalloprotease</fullName>
    </recommendedName>
</protein>
<reference evidence="2 3" key="1">
    <citation type="journal article" date="2013" name="ISME J.">
        <title>By their genes ye shall know them: genomic signatures of predatory bacteria.</title>
        <authorList>
            <person name="Pasternak Z."/>
            <person name="Pietrokovski S."/>
            <person name="Rotem O."/>
            <person name="Gophna U."/>
            <person name="Lurie-Weinberger M.N."/>
            <person name="Jurkevitch E."/>
        </authorList>
    </citation>
    <scope>NUCLEOTIDE SEQUENCE [LARGE SCALE GENOMIC DNA]</scope>
    <source>
        <strain evidence="2 3">JSS</strain>
    </source>
</reference>
<feature type="transmembrane region" description="Helical" evidence="1">
    <location>
        <begin position="153"/>
        <end position="171"/>
    </location>
</feature>
<evidence type="ECO:0000256" key="1">
    <source>
        <dbReference type="SAM" id="Phobius"/>
    </source>
</evidence>
<dbReference type="PATRIC" id="fig|1184267.3.peg.1887"/>
<dbReference type="EMBL" id="CP003537">
    <property type="protein sequence ID" value="AGH96080.1"/>
    <property type="molecule type" value="Genomic_DNA"/>
</dbReference>
<sequence>MNSILKNKQPIALVTQWVLLWLFLGAIHSYLLKPLWGLDGTNYLTTLYYILSAALVLCLYRVKSLLPHHEDGLRQLVYMGLFTAVVIFLGHIANELRPISIEQANYIKSELFSFPLFKLNTWAVKWSDVAYQQVMLLVILYRLSSLEISKKEMVWLTSIGFALLHFPLLMLFGWKGFYFIIPSIFAGFIFTYFILYMKRGLFYSYAVHISFYLILGMWIREAWTV</sequence>
<feature type="transmembrane region" description="Helical" evidence="1">
    <location>
        <begin position="12"/>
        <end position="31"/>
    </location>
</feature>
<organism evidence="2 3">
    <name type="scientific">Pseudobdellovibrio exovorus JSS</name>
    <dbReference type="NCBI Taxonomy" id="1184267"/>
    <lineage>
        <taxon>Bacteria</taxon>
        <taxon>Pseudomonadati</taxon>
        <taxon>Bdellovibrionota</taxon>
        <taxon>Bdellovibrionia</taxon>
        <taxon>Bdellovibrionales</taxon>
        <taxon>Pseudobdellovibrionaceae</taxon>
        <taxon>Pseudobdellovibrio</taxon>
    </lineage>
</organism>
<keyword evidence="3" id="KW-1185">Reference proteome</keyword>
<accession>M4VC75</accession>